<feature type="transmembrane region" description="Helical" evidence="6">
    <location>
        <begin position="180"/>
        <end position="202"/>
    </location>
</feature>
<feature type="domain" description="Major facilitator superfamily (MFS) profile" evidence="7">
    <location>
        <begin position="89"/>
        <end position="513"/>
    </location>
</feature>
<dbReference type="Pfam" id="PF07690">
    <property type="entry name" value="MFS_1"/>
    <property type="match status" value="1"/>
</dbReference>
<evidence type="ECO:0000313" key="9">
    <source>
        <dbReference type="Proteomes" id="UP000283841"/>
    </source>
</evidence>
<feature type="transmembrane region" description="Helical" evidence="6">
    <location>
        <begin position="423"/>
        <end position="448"/>
    </location>
</feature>
<keyword evidence="9" id="KW-1185">Reference proteome</keyword>
<evidence type="ECO:0000259" key="7">
    <source>
        <dbReference type="PROSITE" id="PS50850"/>
    </source>
</evidence>
<evidence type="ECO:0000256" key="5">
    <source>
        <dbReference type="SAM" id="MobiDB-lite"/>
    </source>
</evidence>
<dbReference type="InterPro" id="IPR011701">
    <property type="entry name" value="MFS"/>
</dbReference>
<evidence type="ECO:0000256" key="4">
    <source>
        <dbReference type="ARBA" id="ARBA00023136"/>
    </source>
</evidence>
<dbReference type="RefSeq" id="XP_028481466.1">
    <property type="nucleotide sequence ID" value="XM_028625172.1"/>
</dbReference>
<dbReference type="SUPFAM" id="SSF103473">
    <property type="entry name" value="MFS general substrate transporter"/>
    <property type="match status" value="1"/>
</dbReference>
<feature type="transmembrane region" description="Helical" evidence="6">
    <location>
        <begin position="390"/>
        <end position="411"/>
    </location>
</feature>
<reference evidence="8 9" key="1">
    <citation type="journal article" date="2018" name="Front. Microbiol.">
        <title>Genomic and genetic insights into a cosmopolitan fungus, Paecilomyces variotii (Eurotiales).</title>
        <authorList>
            <person name="Urquhart A.S."/>
            <person name="Mondo S.J."/>
            <person name="Makela M.R."/>
            <person name="Hane J.K."/>
            <person name="Wiebenga A."/>
            <person name="He G."/>
            <person name="Mihaltcheva S."/>
            <person name="Pangilinan J."/>
            <person name="Lipzen A."/>
            <person name="Barry K."/>
            <person name="de Vries R.P."/>
            <person name="Grigoriev I.V."/>
            <person name="Idnurm A."/>
        </authorList>
    </citation>
    <scope>NUCLEOTIDE SEQUENCE [LARGE SCALE GENOMIC DNA]</scope>
    <source>
        <strain evidence="8 9">CBS 101075</strain>
    </source>
</reference>
<gene>
    <name evidence="8" type="ORF">C8Q69DRAFT_117742</name>
</gene>
<dbReference type="GO" id="GO:0022857">
    <property type="term" value="F:transmembrane transporter activity"/>
    <property type="evidence" value="ECO:0007669"/>
    <property type="project" value="InterPro"/>
</dbReference>
<dbReference type="FunFam" id="1.20.1250.20:FF:000318">
    <property type="entry name" value="MFS multidrug transporter, putative"/>
    <property type="match status" value="1"/>
</dbReference>
<name>A0A443HJ07_BYSSP</name>
<dbReference type="AlphaFoldDB" id="A0A443HJ07"/>
<dbReference type="STRING" id="264951.A0A443HJ07"/>
<feature type="transmembrane region" description="Helical" evidence="6">
    <location>
        <begin position="125"/>
        <end position="143"/>
    </location>
</feature>
<dbReference type="Gene3D" id="1.20.1250.20">
    <property type="entry name" value="MFS general substrate transporter like domains"/>
    <property type="match status" value="1"/>
</dbReference>
<evidence type="ECO:0000256" key="3">
    <source>
        <dbReference type="ARBA" id="ARBA00022989"/>
    </source>
</evidence>
<protein>
    <submittedName>
        <fullName evidence="8">Putative MFS transporter</fullName>
    </submittedName>
</protein>
<evidence type="ECO:0000256" key="6">
    <source>
        <dbReference type="SAM" id="Phobius"/>
    </source>
</evidence>
<keyword evidence="4 6" id="KW-0472">Membrane</keyword>
<sequence length="525" mass="57817">MSSTREGDKVSPESQKDDAPGSIKQEDIDLIEQASLGSHASRAKTAIDELSPAHKEFLLQRHGSLDLDPVPSFSGADPYNWPTWKKNINLILVAFHAMMATFTAGSIIPAYEDIAQDFGVSIQRASYLTSLQIAILGGAPLIWRPLSNRFGRRPIFLLSTICSLAGNIGCAKSPDYASMAACRAIVAFFISPAAALGSAVVMETYFKKQRARYMGIWTVMVTLGVPVGPLIFGFVAFRVGYRWIFWILAIVNGVQFILYIFFGPETRFLGDDIDSQASEFRNQYISLRRIDTKPLSLWGFIRPLTLAKNLTVLIPAVAYAMVFLFGSILITVEIPQLLQTKFNLNTEQVGMQFIGVIIGSILGEQLGGSMSDAWMAQRAKRIRTRPEPEFRLWLSYIGFVLTIVGLIVFLVTTEQAPKGHWVVSPVVGAAIAAFGNQVVTTVLVTYAVDSLPHEAASVGVFITFVRQIWGFIGPFWFPDMFENVGTAASAGVTTALMVGVSAIPTILLHWQGKKWRFRETESALK</sequence>
<feature type="transmembrane region" description="Helical" evidence="6">
    <location>
        <begin position="310"/>
        <end position="330"/>
    </location>
</feature>
<evidence type="ECO:0000256" key="2">
    <source>
        <dbReference type="ARBA" id="ARBA00022692"/>
    </source>
</evidence>
<dbReference type="Proteomes" id="UP000283841">
    <property type="component" value="Unassembled WGS sequence"/>
</dbReference>
<dbReference type="InterPro" id="IPR020846">
    <property type="entry name" value="MFS_dom"/>
</dbReference>
<keyword evidence="3 6" id="KW-1133">Transmembrane helix</keyword>
<feature type="transmembrane region" description="Helical" evidence="6">
    <location>
        <begin position="455"/>
        <end position="477"/>
    </location>
</feature>
<proteinExistence type="predicted"/>
<dbReference type="EMBL" id="RCNU01000016">
    <property type="protein sequence ID" value="RWQ91821.1"/>
    <property type="molecule type" value="Genomic_DNA"/>
</dbReference>
<feature type="transmembrane region" description="Helical" evidence="6">
    <location>
        <begin position="243"/>
        <end position="262"/>
    </location>
</feature>
<dbReference type="VEuPathDB" id="FungiDB:C8Q69DRAFT_117742"/>
<accession>A0A443HJ07</accession>
<dbReference type="PROSITE" id="PS50850">
    <property type="entry name" value="MFS"/>
    <property type="match status" value="1"/>
</dbReference>
<dbReference type="InterPro" id="IPR036259">
    <property type="entry name" value="MFS_trans_sf"/>
</dbReference>
<organism evidence="8 9">
    <name type="scientific">Byssochlamys spectabilis</name>
    <name type="common">Paecilomyces variotii</name>
    <dbReference type="NCBI Taxonomy" id="264951"/>
    <lineage>
        <taxon>Eukaryota</taxon>
        <taxon>Fungi</taxon>
        <taxon>Dikarya</taxon>
        <taxon>Ascomycota</taxon>
        <taxon>Pezizomycotina</taxon>
        <taxon>Eurotiomycetes</taxon>
        <taxon>Eurotiomycetidae</taxon>
        <taxon>Eurotiales</taxon>
        <taxon>Thermoascaceae</taxon>
        <taxon>Paecilomyces</taxon>
    </lineage>
</organism>
<feature type="transmembrane region" description="Helical" evidence="6">
    <location>
        <begin position="155"/>
        <end position="174"/>
    </location>
</feature>
<dbReference type="PANTHER" id="PTHR23502">
    <property type="entry name" value="MAJOR FACILITATOR SUPERFAMILY"/>
    <property type="match status" value="1"/>
</dbReference>
<keyword evidence="2 6" id="KW-0812">Transmembrane</keyword>
<evidence type="ECO:0000313" key="8">
    <source>
        <dbReference type="EMBL" id="RWQ91821.1"/>
    </source>
</evidence>
<feature type="transmembrane region" description="Helical" evidence="6">
    <location>
        <begin position="350"/>
        <end position="369"/>
    </location>
</feature>
<comment type="caution">
    <text evidence="8">The sequence shown here is derived from an EMBL/GenBank/DDBJ whole genome shotgun (WGS) entry which is preliminary data.</text>
</comment>
<comment type="subcellular location">
    <subcellularLocation>
        <location evidence="1">Membrane</location>
        <topology evidence="1">Multi-pass membrane protein</topology>
    </subcellularLocation>
</comment>
<evidence type="ECO:0000256" key="1">
    <source>
        <dbReference type="ARBA" id="ARBA00004141"/>
    </source>
</evidence>
<dbReference type="GO" id="GO:0005886">
    <property type="term" value="C:plasma membrane"/>
    <property type="evidence" value="ECO:0007669"/>
    <property type="project" value="TreeGrafter"/>
</dbReference>
<feature type="region of interest" description="Disordered" evidence="5">
    <location>
        <begin position="1"/>
        <end position="27"/>
    </location>
</feature>
<feature type="transmembrane region" description="Helical" evidence="6">
    <location>
        <begin position="214"/>
        <end position="237"/>
    </location>
</feature>
<dbReference type="PANTHER" id="PTHR23502:SF2">
    <property type="entry name" value="TRANSPORTER, PUTATIVE (AFU_ORTHOLOGUE AFUA_2G08910)-RELATED"/>
    <property type="match status" value="1"/>
</dbReference>
<feature type="transmembrane region" description="Helical" evidence="6">
    <location>
        <begin position="90"/>
        <end position="110"/>
    </location>
</feature>
<dbReference type="GeneID" id="39594449"/>
<feature type="transmembrane region" description="Helical" evidence="6">
    <location>
        <begin position="489"/>
        <end position="510"/>
    </location>
</feature>